<dbReference type="Gene3D" id="3.40.50.1820">
    <property type="entry name" value="alpha/beta hydrolase"/>
    <property type="match status" value="1"/>
</dbReference>
<dbReference type="SUPFAM" id="SSF53474">
    <property type="entry name" value="alpha/beta-Hydrolases"/>
    <property type="match status" value="1"/>
</dbReference>
<evidence type="ECO:0000313" key="2">
    <source>
        <dbReference type="Proteomes" id="UP000264980"/>
    </source>
</evidence>
<dbReference type="Proteomes" id="UP000264980">
    <property type="component" value="Chromosome"/>
</dbReference>
<accession>A0A345CQH8</accession>
<dbReference type="InterPro" id="IPR029058">
    <property type="entry name" value="AB_hydrolase_fold"/>
</dbReference>
<name>A0A345CQH8_9GAMM</name>
<evidence type="ECO:0008006" key="3">
    <source>
        <dbReference type="Google" id="ProtNLM"/>
    </source>
</evidence>
<sequence length="214" mass="24056">MPLYQKEALWNGHFWVDGLPDTLGQVSAFSAIDRLLVELKQRWPSLQQITLAGFSTGGQFVQHYVAFVRHPAGIRICYVIADPGSWLWFDACQATSCLPINRWKYGIESVSTCLHDRAAGAHEHYRTAEITYLGGSDDHGSGLGSAEHILDKSCAAISQGRWRLDRGINFSRYDREALKLQAAHRLHVVAGCHHEVLCVFTSYESKRALFTLLR</sequence>
<reference evidence="1 2" key="1">
    <citation type="submission" date="2016-01" db="EMBL/GenBank/DDBJ databases">
        <authorList>
            <person name="Oliw E.H."/>
        </authorList>
    </citation>
    <scope>NUCLEOTIDE SEQUENCE [LARGE SCALE GENOMIC DNA]</scope>
    <source>
        <strain evidence="1 2">MDcuke</strain>
    </source>
</reference>
<dbReference type="PANTHER" id="PTHR35560:SF3">
    <property type="entry name" value="PEPTIDASE S9 PROLYL OLIGOPEPTIDASE CATALYTIC DOMAIN-CONTAINING PROTEIN"/>
    <property type="match status" value="1"/>
</dbReference>
<organism evidence="1 2">
    <name type="scientific">Erwinia tracheiphila</name>
    <dbReference type="NCBI Taxonomy" id="65700"/>
    <lineage>
        <taxon>Bacteria</taxon>
        <taxon>Pseudomonadati</taxon>
        <taxon>Pseudomonadota</taxon>
        <taxon>Gammaproteobacteria</taxon>
        <taxon>Enterobacterales</taxon>
        <taxon>Erwiniaceae</taxon>
        <taxon>Erwinia</taxon>
    </lineage>
</organism>
<dbReference type="RefSeq" id="WP_016192450.1">
    <property type="nucleotide sequence ID" value="NZ_CP013970.1"/>
</dbReference>
<dbReference type="PANTHER" id="PTHR35560">
    <property type="entry name" value="BLL0132 PROTEIN"/>
    <property type="match status" value="1"/>
</dbReference>
<dbReference type="EMBL" id="CP013970">
    <property type="protein sequence ID" value="AXF75695.1"/>
    <property type="molecule type" value="Genomic_DNA"/>
</dbReference>
<proteinExistence type="predicted"/>
<protein>
    <recommendedName>
        <fullName evidence="3">Alpha/beta hydrolase</fullName>
    </recommendedName>
</protein>
<evidence type="ECO:0000313" key="1">
    <source>
        <dbReference type="EMBL" id="AXF75695.1"/>
    </source>
</evidence>
<gene>
    <name evidence="1" type="ORF">AV903_05635</name>
</gene>
<dbReference type="AlphaFoldDB" id="A0A345CQH8"/>